<dbReference type="SUPFAM" id="SSF54117">
    <property type="entry name" value="Interleukin 8-like chemokines"/>
    <property type="match status" value="1"/>
</dbReference>
<reference evidence="4 5" key="1">
    <citation type="submission" date="2020-02" db="EMBL/GenBank/DDBJ databases">
        <title>A chromosome-scale genome assembly of the black bullhead catfish (Ameiurus melas).</title>
        <authorList>
            <person name="Wen M."/>
            <person name="Zham M."/>
            <person name="Cabau C."/>
            <person name="Klopp C."/>
            <person name="Donnadieu C."/>
            <person name="Roques C."/>
            <person name="Bouchez O."/>
            <person name="Lampietro C."/>
            <person name="Jouanno E."/>
            <person name="Herpin A."/>
            <person name="Louis A."/>
            <person name="Berthelot C."/>
            <person name="Parey E."/>
            <person name="Roest-Crollius H."/>
            <person name="Braasch I."/>
            <person name="Postlethwait J."/>
            <person name="Robinson-Rechavi M."/>
            <person name="Echchiki A."/>
            <person name="Begum T."/>
            <person name="Montfort J."/>
            <person name="Schartl M."/>
            <person name="Bobe J."/>
            <person name="Guiguen Y."/>
        </authorList>
    </citation>
    <scope>NUCLEOTIDE SEQUENCE [LARGE SCALE GENOMIC DNA]</scope>
    <source>
        <strain evidence="4">M_S1</strain>
        <tissue evidence="4">Blood</tissue>
    </source>
</reference>
<keyword evidence="2" id="KW-0732">Signal</keyword>
<sequence length="131" mass="14874">MTFLTHAVSFLLVVVLCLQHSDAQSVADRCRCQTTSSKASRWKNIDEFSITAPRSRCKATEIILTLKTVNAKTNEKERRCISPNIYQGEYLQQCWNRINKDGKKATIKMSECGISRNTTIKIENTTTVSQQ</sequence>
<dbReference type="Pfam" id="PF00048">
    <property type="entry name" value="IL8"/>
    <property type="match status" value="1"/>
</dbReference>
<feature type="signal peptide" evidence="2">
    <location>
        <begin position="1"/>
        <end position="23"/>
    </location>
</feature>
<dbReference type="GO" id="GO:0008009">
    <property type="term" value="F:chemokine activity"/>
    <property type="evidence" value="ECO:0007669"/>
    <property type="project" value="InterPro"/>
</dbReference>
<dbReference type="EMBL" id="JAAGNN010000021">
    <property type="protein sequence ID" value="KAF4075160.1"/>
    <property type="molecule type" value="Genomic_DNA"/>
</dbReference>
<keyword evidence="5" id="KW-1185">Reference proteome</keyword>
<evidence type="ECO:0000313" key="4">
    <source>
        <dbReference type="EMBL" id="KAF4075160.1"/>
    </source>
</evidence>
<evidence type="ECO:0000256" key="2">
    <source>
        <dbReference type="SAM" id="SignalP"/>
    </source>
</evidence>
<evidence type="ECO:0000259" key="3">
    <source>
        <dbReference type="Pfam" id="PF00048"/>
    </source>
</evidence>
<dbReference type="AlphaFoldDB" id="A0A7J5ZXB5"/>
<name>A0A7J5ZXB5_AMEME</name>
<dbReference type="InterPro" id="IPR036048">
    <property type="entry name" value="Interleukin_8-like_sf"/>
</dbReference>
<dbReference type="OrthoDB" id="8845239at2759"/>
<dbReference type="GO" id="GO:0005615">
    <property type="term" value="C:extracellular space"/>
    <property type="evidence" value="ECO:0007669"/>
    <property type="project" value="UniProtKB-KW"/>
</dbReference>
<feature type="chain" id="PRO_5029808026" description="Chemokine interleukin-8-like domain-containing protein" evidence="2">
    <location>
        <begin position="24"/>
        <end position="131"/>
    </location>
</feature>
<gene>
    <name evidence="4" type="ORF">AMELA_G00231420</name>
</gene>
<dbReference type="Gene3D" id="2.40.50.40">
    <property type="match status" value="1"/>
</dbReference>
<protein>
    <recommendedName>
        <fullName evidence="3">Chemokine interleukin-8-like domain-containing protein</fullName>
    </recommendedName>
</protein>
<dbReference type="Proteomes" id="UP000593565">
    <property type="component" value="Unassembled WGS sequence"/>
</dbReference>
<keyword evidence="1" id="KW-0202">Cytokine</keyword>
<dbReference type="GO" id="GO:0006955">
    <property type="term" value="P:immune response"/>
    <property type="evidence" value="ECO:0007669"/>
    <property type="project" value="InterPro"/>
</dbReference>
<evidence type="ECO:0000313" key="5">
    <source>
        <dbReference type="Proteomes" id="UP000593565"/>
    </source>
</evidence>
<dbReference type="InterPro" id="IPR001811">
    <property type="entry name" value="Chemokine_IL8-like_dom"/>
</dbReference>
<accession>A0A7J5ZXB5</accession>
<evidence type="ECO:0000256" key="1">
    <source>
        <dbReference type="ARBA" id="ARBA00022514"/>
    </source>
</evidence>
<feature type="domain" description="Chemokine interleukin-8-like" evidence="3">
    <location>
        <begin position="29"/>
        <end position="84"/>
    </location>
</feature>
<organism evidence="4 5">
    <name type="scientific">Ameiurus melas</name>
    <name type="common">Black bullhead</name>
    <name type="synonym">Silurus melas</name>
    <dbReference type="NCBI Taxonomy" id="219545"/>
    <lineage>
        <taxon>Eukaryota</taxon>
        <taxon>Metazoa</taxon>
        <taxon>Chordata</taxon>
        <taxon>Craniata</taxon>
        <taxon>Vertebrata</taxon>
        <taxon>Euteleostomi</taxon>
        <taxon>Actinopterygii</taxon>
        <taxon>Neopterygii</taxon>
        <taxon>Teleostei</taxon>
        <taxon>Ostariophysi</taxon>
        <taxon>Siluriformes</taxon>
        <taxon>Ictaluridae</taxon>
        <taxon>Ameiurus</taxon>
    </lineage>
</organism>
<proteinExistence type="predicted"/>
<comment type="caution">
    <text evidence="4">The sequence shown here is derived from an EMBL/GenBank/DDBJ whole genome shotgun (WGS) entry which is preliminary data.</text>
</comment>